<gene>
    <name evidence="4" type="ORF">SAMN05216277_11282</name>
</gene>
<dbReference type="InterPro" id="IPR003265">
    <property type="entry name" value="HhH-GPD_domain"/>
</dbReference>
<dbReference type="Gene3D" id="1.10.1670.40">
    <property type="match status" value="1"/>
</dbReference>
<dbReference type="GO" id="GO:0006307">
    <property type="term" value="P:DNA alkylation repair"/>
    <property type="evidence" value="ECO:0007669"/>
    <property type="project" value="TreeGrafter"/>
</dbReference>
<dbReference type="SUPFAM" id="SSF48150">
    <property type="entry name" value="DNA-glycosylase"/>
    <property type="match status" value="1"/>
</dbReference>
<dbReference type="AlphaFoldDB" id="A0A1I5UF35"/>
<dbReference type="InterPro" id="IPR051912">
    <property type="entry name" value="Alkylbase_DNA_Glycosylase/TA"/>
</dbReference>
<dbReference type="GO" id="GO:0043916">
    <property type="term" value="F:DNA-7-methylguanine glycosylase activity"/>
    <property type="evidence" value="ECO:0007669"/>
    <property type="project" value="TreeGrafter"/>
</dbReference>
<sequence length="217" mass="23874">MSVTDSLETGADEAYERLQGDAYLGPIAAEVGPVSLDPAEDAFERLIVSILRQQVSVASAAATRERLFDAVDVTPEGIRAAEDEVLRDAGLSSQKTRYVNEIADAFHEQGWTREAFAAMDEAEVRATLTDITGVGPWTADMFLLFVLGRPDVFPVGDLGVRQGLQTLVDHHGEDPEMTRGEMTEFAERWAPVRSYAALYLWQVQEKLGERVGDVVED</sequence>
<dbReference type="GO" id="GO:0006285">
    <property type="term" value="P:base-excision repair, AP site formation"/>
    <property type="evidence" value="ECO:0007669"/>
    <property type="project" value="TreeGrafter"/>
</dbReference>
<dbReference type="GO" id="GO:0032131">
    <property type="term" value="F:alkylated DNA binding"/>
    <property type="evidence" value="ECO:0007669"/>
    <property type="project" value="TreeGrafter"/>
</dbReference>
<dbReference type="CDD" id="cd00056">
    <property type="entry name" value="ENDO3c"/>
    <property type="match status" value="1"/>
</dbReference>
<proteinExistence type="predicted"/>
<dbReference type="PANTHER" id="PTHR43003">
    <property type="entry name" value="DNA-3-METHYLADENINE GLYCOSYLASE"/>
    <property type="match status" value="1"/>
</dbReference>
<evidence type="ECO:0000313" key="4">
    <source>
        <dbReference type="EMBL" id="SFP93900.1"/>
    </source>
</evidence>
<dbReference type="SMART" id="SM00478">
    <property type="entry name" value="ENDO3c"/>
    <property type="match status" value="1"/>
</dbReference>
<dbReference type="InterPro" id="IPR011257">
    <property type="entry name" value="DNA_glycosylase"/>
</dbReference>
<organism evidence="4 5">
    <name type="scientific">Halolamina pelagica</name>
    <dbReference type="NCBI Taxonomy" id="699431"/>
    <lineage>
        <taxon>Archaea</taxon>
        <taxon>Methanobacteriati</taxon>
        <taxon>Methanobacteriota</taxon>
        <taxon>Stenosarchaea group</taxon>
        <taxon>Halobacteria</taxon>
        <taxon>Halobacteriales</taxon>
        <taxon>Haloferacaceae</taxon>
    </lineage>
</organism>
<dbReference type="GO" id="GO:0032993">
    <property type="term" value="C:protein-DNA complex"/>
    <property type="evidence" value="ECO:0007669"/>
    <property type="project" value="TreeGrafter"/>
</dbReference>
<keyword evidence="1" id="KW-0227">DNA damage</keyword>
<evidence type="ECO:0000259" key="3">
    <source>
        <dbReference type="SMART" id="SM00478"/>
    </source>
</evidence>
<evidence type="ECO:0000313" key="5">
    <source>
        <dbReference type="Proteomes" id="UP000183769"/>
    </source>
</evidence>
<protein>
    <submittedName>
        <fullName evidence="4">DNA-3-methyladenine glycosylase II</fullName>
    </submittedName>
</protein>
<evidence type="ECO:0000256" key="1">
    <source>
        <dbReference type="ARBA" id="ARBA00022763"/>
    </source>
</evidence>
<dbReference type="EMBL" id="FOXI01000012">
    <property type="protein sequence ID" value="SFP93900.1"/>
    <property type="molecule type" value="Genomic_DNA"/>
</dbReference>
<name>A0A1I5UF35_9EURY</name>
<dbReference type="GO" id="GO:0008725">
    <property type="term" value="F:DNA-3-methyladenine glycosylase activity"/>
    <property type="evidence" value="ECO:0007669"/>
    <property type="project" value="TreeGrafter"/>
</dbReference>
<dbReference type="Pfam" id="PF00730">
    <property type="entry name" value="HhH-GPD"/>
    <property type="match status" value="1"/>
</dbReference>
<dbReference type="PANTHER" id="PTHR43003:SF5">
    <property type="entry name" value="DNA-3-METHYLADENINE GLYCOSYLASE"/>
    <property type="match status" value="1"/>
</dbReference>
<keyword evidence="5" id="KW-1185">Reference proteome</keyword>
<accession>A0A1I5UF35</accession>
<dbReference type="Gene3D" id="1.10.340.30">
    <property type="entry name" value="Hypothetical protein, domain 2"/>
    <property type="match status" value="1"/>
</dbReference>
<feature type="domain" description="HhH-GPD" evidence="3">
    <location>
        <begin position="51"/>
        <end position="205"/>
    </location>
</feature>
<dbReference type="Proteomes" id="UP000183769">
    <property type="component" value="Unassembled WGS sequence"/>
</dbReference>
<reference evidence="5" key="1">
    <citation type="submission" date="2016-10" db="EMBL/GenBank/DDBJ databases">
        <authorList>
            <person name="Varghese N."/>
            <person name="Submissions S."/>
        </authorList>
    </citation>
    <scope>NUCLEOTIDE SEQUENCE [LARGE SCALE GENOMIC DNA]</scope>
    <source>
        <strain evidence="5">CGMCC 1.10329</strain>
    </source>
</reference>
<evidence type="ECO:0000256" key="2">
    <source>
        <dbReference type="ARBA" id="ARBA00023204"/>
    </source>
</evidence>
<keyword evidence="2" id="KW-0234">DNA repair</keyword>